<dbReference type="EMBL" id="VZDO01000004">
    <property type="protein sequence ID" value="KAB0680816.1"/>
    <property type="molecule type" value="Genomic_DNA"/>
</dbReference>
<dbReference type="PANTHER" id="PTHR39166">
    <property type="entry name" value="BLL1166 PROTEIN"/>
    <property type="match status" value="1"/>
</dbReference>
<dbReference type="RefSeq" id="WP_150968968.1">
    <property type="nucleotide sequence ID" value="NZ_VZDO01000004.1"/>
</dbReference>
<reference evidence="1 2" key="1">
    <citation type="submission" date="2019-09" db="EMBL/GenBank/DDBJ databases">
        <title>YIM 132180 draft genome.</title>
        <authorList>
            <person name="Zhang K."/>
        </authorList>
    </citation>
    <scope>NUCLEOTIDE SEQUENCE [LARGE SCALE GENOMIC DNA]</scope>
    <source>
        <strain evidence="1 2">YIM 132180</strain>
    </source>
</reference>
<dbReference type="Pfam" id="PF06042">
    <property type="entry name" value="NTP_transf_6"/>
    <property type="match status" value="1"/>
</dbReference>
<keyword evidence="2" id="KW-1185">Reference proteome</keyword>
<comment type="caution">
    <text evidence="1">The sequence shown here is derived from an EMBL/GenBank/DDBJ whole genome shotgun (WGS) entry which is preliminary data.</text>
</comment>
<evidence type="ECO:0000313" key="2">
    <source>
        <dbReference type="Proteomes" id="UP000432089"/>
    </source>
</evidence>
<protein>
    <submittedName>
        <fullName evidence="1">Nucleotidyltransferase family protein</fullName>
    </submittedName>
</protein>
<accession>A0A7V7PQU9</accession>
<keyword evidence="1" id="KW-0808">Transferase</keyword>
<organism evidence="1 2">
    <name type="scientific">Plantimonas leprariae</name>
    <dbReference type="NCBI Taxonomy" id="2615207"/>
    <lineage>
        <taxon>Bacteria</taxon>
        <taxon>Pseudomonadati</taxon>
        <taxon>Pseudomonadota</taxon>
        <taxon>Alphaproteobacteria</taxon>
        <taxon>Hyphomicrobiales</taxon>
        <taxon>Aurantimonadaceae</taxon>
        <taxon>Plantimonas</taxon>
    </lineage>
</organism>
<evidence type="ECO:0000313" key="1">
    <source>
        <dbReference type="EMBL" id="KAB0680816.1"/>
    </source>
</evidence>
<sequence length="192" mass="21567">MEADSEFLAAVRDNRRNRELLVRLRRLGLDDCFLVAGCLFQSFWNRLSGLPPEHGIRDYDIFYHDGSDLSFEAEDAVVRRVHDAVADLGIAVDVKNQARVHLWYEGRFGHRREPLRDCCDGIDRYLVACTCVGIDVRSGAIYAPNGLADLRAGILRPNPKSGSPAALFAAKAADYRARWPWLRIEPDGALGR</sequence>
<name>A0A7V7PQU9_9HYPH</name>
<dbReference type="Proteomes" id="UP000432089">
    <property type="component" value="Unassembled WGS sequence"/>
</dbReference>
<proteinExistence type="predicted"/>
<dbReference type="InterPro" id="IPR009267">
    <property type="entry name" value="NTP_transf_6"/>
</dbReference>
<gene>
    <name evidence="1" type="ORF">F6X38_07450</name>
</gene>
<dbReference type="GO" id="GO:0016740">
    <property type="term" value="F:transferase activity"/>
    <property type="evidence" value="ECO:0007669"/>
    <property type="project" value="UniProtKB-KW"/>
</dbReference>
<dbReference type="PANTHER" id="PTHR39166:SF1">
    <property type="entry name" value="BLL1166 PROTEIN"/>
    <property type="match status" value="1"/>
</dbReference>
<dbReference type="AlphaFoldDB" id="A0A7V7PQU9"/>